<feature type="transmembrane region" description="Helical" evidence="1">
    <location>
        <begin position="20"/>
        <end position="48"/>
    </location>
</feature>
<dbReference type="Proteomes" id="UP001595685">
    <property type="component" value="Unassembled WGS sequence"/>
</dbReference>
<proteinExistence type="predicted"/>
<keyword evidence="1" id="KW-0812">Transmembrane</keyword>
<evidence type="ECO:0000313" key="2">
    <source>
        <dbReference type="EMBL" id="MFC3689936.1"/>
    </source>
</evidence>
<gene>
    <name evidence="2" type="ORF">ACFOLH_16420</name>
</gene>
<dbReference type="EMBL" id="JBHRWW010000014">
    <property type="protein sequence ID" value="MFC3689936.1"/>
    <property type="molecule type" value="Genomic_DNA"/>
</dbReference>
<name>A0ABV7WJ84_9MICO</name>
<evidence type="ECO:0000256" key="1">
    <source>
        <dbReference type="SAM" id="Phobius"/>
    </source>
</evidence>
<dbReference type="Pfam" id="PF14012">
    <property type="entry name" value="DUF4229"/>
    <property type="match status" value="1"/>
</dbReference>
<comment type="caution">
    <text evidence="2">The sequence shown here is derived from an EMBL/GenBank/DDBJ whole genome shotgun (WGS) entry which is preliminary data.</text>
</comment>
<accession>A0ABV7WJ84</accession>
<sequence>MRPVAVYSALRVGLFLAVLLVLRVLGVGGVLSLVVAVVLAMLLSFLVLRRQRDAVTRALMERRQARGTTRPRRRSLRDSVRDRIAEDAAAEDAAVRDAADGRSA</sequence>
<reference evidence="3" key="1">
    <citation type="journal article" date="2019" name="Int. J. Syst. Evol. Microbiol.">
        <title>The Global Catalogue of Microorganisms (GCM) 10K type strain sequencing project: providing services to taxonomists for standard genome sequencing and annotation.</title>
        <authorList>
            <consortium name="The Broad Institute Genomics Platform"/>
            <consortium name="The Broad Institute Genome Sequencing Center for Infectious Disease"/>
            <person name="Wu L."/>
            <person name="Ma J."/>
        </authorList>
    </citation>
    <scope>NUCLEOTIDE SEQUENCE [LARGE SCALE GENOMIC DNA]</scope>
    <source>
        <strain evidence="3">NCAIM B.02333</strain>
    </source>
</reference>
<organism evidence="2 3">
    <name type="scientific">Aquipuribacter hungaricus</name>
    <dbReference type="NCBI Taxonomy" id="545624"/>
    <lineage>
        <taxon>Bacteria</taxon>
        <taxon>Bacillati</taxon>
        <taxon>Actinomycetota</taxon>
        <taxon>Actinomycetes</taxon>
        <taxon>Micrococcales</taxon>
        <taxon>Intrasporangiaceae</taxon>
        <taxon>Aquipuribacter</taxon>
    </lineage>
</organism>
<evidence type="ECO:0000313" key="3">
    <source>
        <dbReference type="Proteomes" id="UP001595685"/>
    </source>
</evidence>
<dbReference type="RefSeq" id="WP_340289628.1">
    <property type="nucleotide sequence ID" value="NZ_JBBEOI010000010.1"/>
</dbReference>
<protein>
    <submittedName>
        <fullName evidence="2">DUF4229 domain-containing protein</fullName>
    </submittedName>
</protein>
<keyword evidence="3" id="KW-1185">Reference proteome</keyword>
<keyword evidence="1" id="KW-1133">Transmembrane helix</keyword>
<dbReference type="InterPro" id="IPR025323">
    <property type="entry name" value="DUF4229"/>
</dbReference>
<keyword evidence="1" id="KW-0472">Membrane</keyword>